<dbReference type="Proteomes" id="UP000636479">
    <property type="component" value="Unassembled WGS sequence"/>
</dbReference>
<feature type="compositionally biased region" description="Low complexity" evidence="1">
    <location>
        <begin position="146"/>
        <end position="162"/>
    </location>
</feature>
<evidence type="ECO:0000313" key="2">
    <source>
        <dbReference type="EMBL" id="KAF7297234.1"/>
    </source>
</evidence>
<gene>
    <name evidence="2" type="ORF">MIND_00956500</name>
</gene>
<sequence length="310" mass="34765">MFASPTKARRRAKAPVGTLGARLRQQRAPSRKLNENVFPSSLPPSSPIPTSSRHPSSEGEAEQQLVYSDFGSLVEEEPEVEEERKKEEEDDPFGFFAVERKLKTLRALRPLPEPEPEPAEEEDIPVQHNAMPSTPHKPRPGTRPFSPVTSSPSPIKPTTSLTQNPPADEPSSETEVEEPVPQPRRSARKRTRVDEKTESVKRRKPVSRVKKVDELELDASDPPKAPTKKNTRVLASNSKSKPASKTKPKSTTKPKSAKSETKSKSKGKEREKDDNSEDEAEQLVVDRLARIAYFKKLDDYSFEKENVYVV</sequence>
<feature type="compositionally biased region" description="Basic residues" evidence="1">
    <location>
        <begin position="242"/>
        <end position="256"/>
    </location>
</feature>
<dbReference type="EMBL" id="JACAZF010000008">
    <property type="protein sequence ID" value="KAF7297234.1"/>
    <property type="molecule type" value="Genomic_DNA"/>
</dbReference>
<evidence type="ECO:0000313" key="3">
    <source>
        <dbReference type="Proteomes" id="UP000636479"/>
    </source>
</evidence>
<organism evidence="2 3">
    <name type="scientific">Mycena indigotica</name>
    <dbReference type="NCBI Taxonomy" id="2126181"/>
    <lineage>
        <taxon>Eukaryota</taxon>
        <taxon>Fungi</taxon>
        <taxon>Dikarya</taxon>
        <taxon>Basidiomycota</taxon>
        <taxon>Agaricomycotina</taxon>
        <taxon>Agaricomycetes</taxon>
        <taxon>Agaricomycetidae</taxon>
        <taxon>Agaricales</taxon>
        <taxon>Marasmiineae</taxon>
        <taxon>Mycenaceae</taxon>
        <taxon>Mycena</taxon>
    </lineage>
</organism>
<feature type="compositionally biased region" description="Basic and acidic residues" evidence="1">
    <location>
        <begin position="257"/>
        <end position="273"/>
    </location>
</feature>
<comment type="caution">
    <text evidence="2">The sequence shown here is derived from an EMBL/GenBank/DDBJ whole genome shotgun (WGS) entry which is preliminary data.</text>
</comment>
<evidence type="ECO:0000256" key="1">
    <source>
        <dbReference type="SAM" id="MobiDB-lite"/>
    </source>
</evidence>
<dbReference type="RefSeq" id="XP_037217593.1">
    <property type="nucleotide sequence ID" value="XM_037366181.1"/>
</dbReference>
<feature type="compositionally biased region" description="Acidic residues" evidence="1">
    <location>
        <begin position="114"/>
        <end position="124"/>
    </location>
</feature>
<dbReference type="GeneID" id="59348697"/>
<dbReference type="OrthoDB" id="3234283at2759"/>
<reference evidence="2" key="1">
    <citation type="submission" date="2020-05" db="EMBL/GenBank/DDBJ databases">
        <title>Mycena genomes resolve the evolution of fungal bioluminescence.</title>
        <authorList>
            <person name="Tsai I.J."/>
        </authorList>
    </citation>
    <scope>NUCLEOTIDE SEQUENCE</scope>
    <source>
        <strain evidence="2">171206Taipei</strain>
    </source>
</reference>
<dbReference type="AlphaFoldDB" id="A0A8H6W2R8"/>
<accession>A0A8H6W2R8</accession>
<proteinExistence type="predicted"/>
<protein>
    <submittedName>
        <fullName evidence="2">Uncharacterized protein</fullName>
    </submittedName>
</protein>
<keyword evidence="3" id="KW-1185">Reference proteome</keyword>
<name>A0A8H6W2R8_9AGAR</name>
<feature type="region of interest" description="Disordered" evidence="1">
    <location>
        <begin position="1"/>
        <end position="281"/>
    </location>
</feature>